<protein>
    <submittedName>
        <fullName evidence="2">N-acetyltransferase YycN</fullName>
    </submittedName>
</protein>
<dbReference type="SUPFAM" id="SSF55729">
    <property type="entry name" value="Acyl-CoA N-acyltransferases (Nat)"/>
    <property type="match status" value="1"/>
</dbReference>
<comment type="caution">
    <text evidence="2">The sequence shown here is derived from an EMBL/GenBank/DDBJ whole genome shotgun (WGS) entry which is preliminary data.</text>
</comment>
<dbReference type="Pfam" id="PF00583">
    <property type="entry name" value="Acetyltransf_1"/>
    <property type="match status" value="1"/>
</dbReference>
<feature type="domain" description="N-acetyltransferase" evidence="1">
    <location>
        <begin position="24"/>
        <end position="156"/>
    </location>
</feature>
<dbReference type="EMBL" id="BOQT01000029">
    <property type="protein sequence ID" value="GIN23271.1"/>
    <property type="molecule type" value="Genomic_DNA"/>
</dbReference>
<dbReference type="Proteomes" id="UP000680279">
    <property type="component" value="Unassembled WGS sequence"/>
</dbReference>
<proteinExistence type="predicted"/>
<dbReference type="Gene3D" id="3.40.630.30">
    <property type="match status" value="1"/>
</dbReference>
<dbReference type="PROSITE" id="PS51186">
    <property type="entry name" value="GNAT"/>
    <property type="match status" value="1"/>
</dbReference>
<dbReference type="PANTHER" id="PTHR43259:SF1">
    <property type="entry name" value="N-ACETYLTRANSFERASE DOMAIN-CONTAINING PROTEIN"/>
    <property type="match status" value="1"/>
</dbReference>
<dbReference type="CDD" id="cd04301">
    <property type="entry name" value="NAT_SF"/>
    <property type="match status" value="1"/>
</dbReference>
<name>A0ABQ4KDX6_9BACI</name>
<evidence type="ECO:0000313" key="3">
    <source>
        <dbReference type="Proteomes" id="UP000680279"/>
    </source>
</evidence>
<accession>A0ABQ4KDX6</accession>
<dbReference type="InterPro" id="IPR000182">
    <property type="entry name" value="GNAT_dom"/>
</dbReference>
<sequence length="156" mass="18256">MSVLLKPMSEKEFDEYLGHSLKKFALEQVKAGNWKEEEAVQTARAQFEQLFPEGLSTKEHILFSVHHEGEPIGILWVYIQDKNQEKQAFIYDIELNEDQRGKGLGKATMLALEEYAKLENIKQIRLHVFAHNQRAIALYKKMGYEMTNHHMLKRLL</sequence>
<evidence type="ECO:0000259" key="1">
    <source>
        <dbReference type="PROSITE" id="PS51186"/>
    </source>
</evidence>
<keyword evidence="3" id="KW-1185">Reference proteome</keyword>
<reference evidence="2 3" key="1">
    <citation type="submission" date="2021-03" db="EMBL/GenBank/DDBJ databases">
        <title>Antimicrobial resistance genes in bacteria isolated from Japanese honey, and their potential for conferring macrolide and lincosamide resistance in the American foulbrood pathogen Paenibacillus larvae.</title>
        <authorList>
            <person name="Okamoto M."/>
            <person name="Kumagai M."/>
            <person name="Kanamori H."/>
            <person name="Takamatsu D."/>
        </authorList>
    </citation>
    <scope>NUCLEOTIDE SEQUENCE [LARGE SCALE GENOMIC DNA]</scope>
    <source>
        <strain evidence="2 3">J1TS3</strain>
    </source>
</reference>
<dbReference type="InterPro" id="IPR052829">
    <property type="entry name" value="N-acetyltransferase_domain"/>
</dbReference>
<dbReference type="PANTHER" id="PTHR43259">
    <property type="entry name" value="SPT10P"/>
    <property type="match status" value="1"/>
</dbReference>
<dbReference type="RefSeq" id="WP_212963957.1">
    <property type="nucleotide sequence ID" value="NZ_BOQT01000029.1"/>
</dbReference>
<organism evidence="2 3">
    <name type="scientific">Siminovitchia fordii</name>
    <dbReference type="NCBI Taxonomy" id="254759"/>
    <lineage>
        <taxon>Bacteria</taxon>
        <taxon>Bacillati</taxon>
        <taxon>Bacillota</taxon>
        <taxon>Bacilli</taxon>
        <taxon>Bacillales</taxon>
        <taxon>Bacillaceae</taxon>
        <taxon>Siminovitchia</taxon>
    </lineage>
</organism>
<evidence type="ECO:0000313" key="2">
    <source>
        <dbReference type="EMBL" id="GIN23271.1"/>
    </source>
</evidence>
<gene>
    <name evidence="2" type="primary">yycN</name>
    <name evidence="2" type="ORF">J1TS3_44050</name>
</gene>
<dbReference type="InterPro" id="IPR016181">
    <property type="entry name" value="Acyl_CoA_acyltransferase"/>
</dbReference>